<keyword evidence="3" id="KW-1185">Reference proteome</keyword>
<evidence type="ECO:0000256" key="1">
    <source>
        <dbReference type="SAM" id="SignalP"/>
    </source>
</evidence>
<name>A0A165CMN0_EXIGL</name>
<dbReference type="AlphaFoldDB" id="A0A165CMN0"/>
<dbReference type="InParanoid" id="A0A165CMN0"/>
<keyword evidence="1" id="KW-0732">Signal</keyword>
<dbReference type="Proteomes" id="UP000077266">
    <property type="component" value="Unassembled WGS sequence"/>
</dbReference>
<sequence>MFIKSLIVITFVTSVLGAACSPEQLALHGVGAGLQQTAPFSRWETVPDTNGNEVAIFDTRGPDAQALCTFDRVSAGIPPLVRRKLAPLVGAKRAPDCLGDPCTNAQACIDEGCANGCATWTTPGYPGEPGQGLNTACISDGV</sequence>
<reference evidence="2 3" key="1">
    <citation type="journal article" date="2016" name="Mol. Biol. Evol.">
        <title>Comparative Genomics of Early-Diverging Mushroom-Forming Fungi Provides Insights into the Origins of Lignocellulose Decay Capabilities.</title>
        <authorList>
            <person name="Nagy L.G."/>
            <person name="Riley R."/>
            <person name="Tritt A."/>
            <person name="Adam C."/>
            <person name="Daum C."/>
            <person name="Floudas D."/>
            <person name="Sun H."/>
            <person name="Yadav J.S."/>
            <person name="Pangilinan J."/>
            <person name="Larsson K.H."/>
            <person name="Matsuura K."/>
            <person name="Barry K."/>
            <person name="Labutti K."/>
            <person name="Kuo R."/>
            <person name="Ohm R.A."/>
            <person name="Bhattacharya S.S."/>
            <person name="Shirouzu T."/>
            <person name="Yoshinaga Y."/>
            <person name="Martin F.M."/>
            <person name="Grigoriev I.V."/>
            <person name="Hibbett D.S."/>
        </authorList>
    </citation>
    <scope>NUCLEOTIDE SEQUENCE [LARGE SCALE GENOMIC DNA]</scope>
    <source>
        <strain evidence="2 3">HHB12029</strain>
    </source>
</reference>
<evidence type="ECO:0000313" key="2">
    <source>
        <dbReference type="EMBL" id="KZV82748.1"/>
    </source>
</evidence>
<evidence type="ECO:0000313" key="3">
    <source>
        <dbReference type="Proteomes" id="UP000077266"/>
    </source>
</evidence>
<organism evidence="2 3">
    <name type="scientific">Exidia glandulosa HHB12029</name>
    <dbReference type="NCBI Taxonomy" id="1314781"/>
    <lineage>
        <taxon>Eukaryota</taxon>
        <taxon>Fungi</taxon>
        <taxon>Dikarya</taxon>
        <taxon>Basidiomycota</taxon>
        <taxon>Agaricomycotina</taxon>
        <taxon>Agaricomycetes</taxon>
        <taxon>Auriculariales</taxon>
        <taxon>Exidiaceae</taxon>
        <taxon>Exidia</taxon>
    </lineage>
</organism>
<accession>A0A165CMN0</accession>
<protein>
    <submittedName>
        <fullName evidence="2">Uncharacterized protein</fullName>
    </submittedName>
</protein>
<proteinExistence type="predicted"/>
<feature type="chain" id="PRO_5007856081" evidence="1">
    <location>
        <begin position="18"/>
        <end position="142"/>
    </location>
</feature>
<dbReference type="PROSITE" id="PS51257">
    <property type="entry name" value="PROKAR_LIPOPROTEIN"/>
    <property type="match status" value="1"/>
</dbReference>
<gene>
    <name evidence="2" type="ORF">EXIGLDRAFT_335455</name>
</gene>
<dbReference type="OrthoDB" id="2986469at2759"/>
<feature type="signal peptide" evidence="1">
    <location>
        <begin position="1"/>
        <end position="17"/>
    </location>
</feature>
<dbReference type="EMBL" id="KV426306">
    <property type="protein sequence ID" value="KZV82748.1"/>
    <property type="molecule type" value="Genomic_DNA"/>
</dbReference>